<feature type="transmembrane region" description="Helical" evidence="5">
    <location>
        <begin position="330"/>
        <end position="348"/>
    </location>
</feature>
<feature type="transmembrane region" description="Helical" evidence="5">
    <location>
        <begin position="184"/>
        <end position="203"/>
    </location>
</feature>
<dbReference type="GO" id="GO:0005886">
    <property type="term" value="C:plasma membrane"/>
    <property type="evidence" value="ECO:0007669"/>
    <property type="project" value="TreeGrafter"/>
</dbReference>
<feature type="transmembrane region" description="Helical" evidence="5">
    <location>
        <begin position="354"/>
        <end position="375"/>
    </location>
</feature>
<evidence type="ECO:0000256" key="1">
    <source>
        <dbReference type="ARBA" id="ARBA00004141"/>
    </source>
</evidence>
<feature type="transmembrane region" description="Helical" evidence="5">
    <location>
        <begin position="90"/>
        <end position="112"/>
    </location>
</feature>
<accession>A0A3A5L033</accession>
<dbReference type="GO" id="GO:0046943">
    <property type="term" value="F:carboxylic acid transmembrane transporter activity"/>
    <property type="evidence" value="ECO:0007669"/>
    <property type="project" value="TreeGrafter"/>
</dbReference>
<keyword evidence="2 5" id="KW-0812">Transmembrane</keyword>
<comment type="subcellular location">
    <subcellularLocation>
        <location evidence="1">Membrane</location>
        <topology evidence="1">Multi-pass membrane protein</topology>
    </subcellularLocation>
</comment>
<dbReference type="PROSITE" id="PS50850">
    <property type="entry name" value="MFS"/>
    <property type="match status" value="1"/>
</dbReference>
<gene>
    <name evidence="7" type="ORF">D3227_06660</name>
</gene>
<keyword evidence="8" id="KW-1185">Reference proteome</keyword>
<protein>
    <submittedName>
        <fullName evidence="7">MFS transporter</fullName>
    </submittedName>
</protein>
<dbReference type="EMBL" id="QZWZ01000003">
    <property type="protein sequence ID" value="RJT41456.1"/>
    <property type="molecule type" value="Genomic_DNA"/>
</dbReference>
<dbReference type="RefSeq" id="WP_120013310.1">
    <property type="nucleotide sequence ID" value="NZ_QZWZ01000003.1"/>
</dbReference>
<evidence type="ECO:0000313" key="8">
    <source>
        <dbReference type="Proteomes" id="UP000272706"/>
    </source>
</evidence>
<dbReference type="OrthoDB" id="9807274at2"/>
<dbReference type="Gene3D" id="1.20.1250.20">
    <property type="entry name" value="MFS general substrate transporter like domains"/>
    <property type="match status" value="1"/>
</dbReference>
<dbReference type="InterPro" id="IPR011701">
    <property type="entry name" value="MFS"/>
</dbReference>
<feature type="transmembrane region" description="Helical" evidence="5">
    <location>
        <begin position="209"/>
        <end position="231"/>
    </location>
</feature>
<dbReference type="Pfam" id="PF07690">
    <property type="entry name" value="MFS_1"/>
    <property type="match status" value="1"/>
</dbReference>
<feature type="transmembrane region" description="Helical" evidence="5">
    <location>
        <begin position="387"/>
        <end position="414"/>
    </location>
</feature>
<organism evidence="7 8">
    <name type="scientific">Mesorhizobium waimense</name>
    <dbReference type="NCBI Taxonomy" id="1300307"/>
    <lineage>
        <taxon>Bacteria</taxon>
        <taxon>Pseudomonadati</taxon>
        <taxon>Pseudomonadota</taxon>
        <taxon>Alphaproteobacteria</taxon>
        <taxon>Hyphomicrobiales</taxon>
        <taxon>Phyllobacteriaceae</taxon>
        <taxon>Mesorhizobium</taxon>
    </lineage>
</organism>
<dbReference type="PANTHER" id="PTHR23508">
    <property type="entry name" value="CARBOXYLIC ACID TRANSPORTER PROTEIN HOMOLOG"/>
    <property type="match status" value="1"/>
</dbReference>
<evidence type="ECO:0000259" key="6">
    <source>
        <dbReference type="PROSITE" id="PS50850"/>
    </source>
</evidence>
<feature type="transmembrane region" description="Helical" evidence="5">
    <location>
        <begin position="302"/>
        <end position="323"/>
    </location>
</feature>
<dbReference type="Proteomes" id="UP000272706">
    <property type="component" value="Unassembled WGS sequence"/>
</dbReference>
<keyword evidence="4 5" id="KW-0472">Membrane</keyword>
<proteinExistence type="predicted"/>
<feature type="transmembrane region" description="Helical" evidence="5">
    <location>
        <begin position="150"/>
        <end position="172"/>
    </location>
</feature>
<dbReference type="AlphaFoldDB" id="A0A3A5L033"/>
<dbReference type="PANTHER" id="PTHR23508:SF10">
    <property type="entry name" value="CARBOXYLIC ACID TRANSPORTER PROTEIN HOMOLOG"/>
    <property type="match status" value="1"/>
</dbReference>
<reference evidence="7 8" key="1">
    <citation type="submission" date="2018-09" db="EMBL/GenBank/DDBJ databases">
        <title>Mesorhizobium carmichaelinearum sp. nov. isolated from Carmichaelinea spp. root nodules in New Zealand.</title>
        <authorList>
            <person name="De Meyer S.E."/>
        </authorList>
    </citation>
    <scope>NUCLEOTIDE SEQUENCE [LARGE SCALE GENOMIC DNA]</scope>
    <source>
        <strain evidence="7 8">ICMP19557</strain>
    </source>
</reference>
<evidence type="ECO:0000313" key="7">
    <source>
        <dbReference type="EMBL" id="RJT41456.1"/>
    </source>
</evidence>
<dbReference type="InterPro" id="IPR005829">
    <property type="entry name" value="Sugar_transporter_CS"/>
</dbReference>
<evidence type="ECO:0000256" key="5">
    <source>
        <dbReference type="SAM" id="Phobius"/>
    </source>
</evidence>
<feature type="transmembrane region" description="Helical" evidence="5">
    <location>
        <begin position="267"/>
        <end position="290"/>
    </location>
</feature>
<feature type="domain" description="Major facilitator superfamily (MFS) profile" evidence="6">
    <location>
        <begin position="59"/>
        <end position="446"/>
    </location>
</feature>
<feature type="transmembrane region" description="Helical" evidence="5">
    <location>
        <begin position="59"/>
        <end position="78"/>
    </location>
</feature>
<feature type="transmembrane region" description="Helical" evidence="5">
    <location>
        <begin position="420"/>
        <end position="441"/>
    </location>
</feature>
<keyword evidence="3 5" id="KW-1133">Transmembrane helix</keyword>
<dbReference type="PROSITE" id="PS00216">
    <property type="entry name" value="SUGAR_TRANSPORT_1"/>
    <property type="match status" value="1"/>
</dbReference>
<comment type="caution">
    <text evidence="7">The sequence shown here is derived from an EMBL/GenBank/DDBJ whole genome shotgun (WGS) entry which is preliminary data.</text>
</comment>
<feature type="transmembrane region" description="Helical" evidence="5">
    <location>
        <begin position="124"/>
        <end position="144"/>
    </location>
</feature>
<sequence>MQEIHVSDKNISFSYLRLNRYLNEREQGWTQNIWPTSEYFLLSLGGEAMNIRSGSDYKVIILLSLGFGLVGLDRFMILPMFPVLRESLGIGYQDIGLITGILSIAWGISSVLMGNAADWLGRRVIVVASLIAFSLAVGLSGFAVGLLSLLFLRALIGLLEGAFAPAALMLNFEHSEPEHVGRNIGMMQAALPFFGLALAPIIVTQLLTVVAWHYVFAFLAIPGFLTALLLWRSLKRGGADPAELQAFRDETTVARWREALSYRNVKVNLFCICCWMACLIVTSALMPSYLMDYLHLDLARMGYVLSATGFGATLGGFVMPWLSDRIGRKTVASINALGTATFIILLSVLGPEPFPLFCALFGIAFFLYNLMGMTLGTMTAESVPAHIGATASGLVIGVGEIFGSGVIPIVAGFAAQHYGIRSILFIGLGATLIGLVALLGYRSNTVGQYSAEGRSATVAG</sequence>
<dbReference type="InterPro" id="IPR020846">
    <property type="entry name" value="MFS_dom"/>
</dbReference>
<dbReference type="SUPFAM" id="SSF103473">
    <property type="entry name" value="MFS general substrate transporter"/>
    <property type="match status" value="1"/>
</dbReference>
<dbReference type="InterPro" id="IPR036259">
    <property type="entry name" value="MFS_trans_sf"/>
</dbReference>
<evidence type="ECO:0000256" key="2">
    <source>
        <dbReference type="ARBA" id="ARBA00022692"/>
    </source>
</evidence>
<evidence type="ECO:0000256" key="3">
    <source>
        <dbReference type="ARBA" id="ARBA00022989"/>
    </source>
</evidence>
<name>A0A3A5L033_9HYPH</name>
<evidence type="ECO:0000256" key="4">
    <source>
        <dbReference type="ARBA" id="ARBA00023136"/>
    </source>
</evidence>